<dbReference type="InterPro" id="IPR001841">
    <property type="entry name" value="Znf_RING"/>
</dbReference>
<dbReference type="GO" id="GO:0016567">
    <property type="term" value="P:protein ubiquitination"/>
    <property type="evidence" value="ECO:0007669"/>
    <property type="project" value="InterPro"/>
</dbReference>
<protein>
    <recommendedName>
        <fullName evidence="2">RING-type domain-containing protein</fullName>
    </recommendedName>
</protein>
<sequence length="260" mass="29864">MLIQVEEGKEDYEVACWIGGDGTIVHGVVIKLAGDRAKNKKFIRKQRHICPICFDDWTTDRDHRICCLPCGHVCGMSCIKQWLERKDEACDKCPLCKKSCSAEDIKVLYANCLEVATVVHQRLQKSSARRFPFTNKGVVAFKRNAVRQRKETEKLLATALEFRDDALRRQTDALKWRRHLYNILLEAFSSGHDVLDHRLHAMKQGADALEREAGALGRQANAMEQLDDAFTRRDDAYKKSLHFVEQMYKEHTSRVGTTEL</sequence>
<dbReference type="PANTHER" id="PTHR16047">
    <property type="entry name" value="RFWD3 PROTEIN"/>
    <property type="match status" value="1"/>
</dbReference>
<accession>A0A699JJU0</accession>
<evidence type="ECO:0000259" key="2">
    <source>
        <dbReference type="PROSITE" id="PS50089"/>
    </source>
</evidence>
<keyword evidence="1" id="KW-0862">Zinc</keyword>
<dbReference type="GO" id="GO:0004842">
    <property type="term" value="F:ubiquitin-protein transferase activity"/>
    <property type="evidence" value="ECO:0007669"/>
    <property type="project" value="InterPro"/>
</dbReference>
<name>A0A699JJU0_TANCI</name>
<dbReference type="PROSITE" id="PS50089">
    <property type="entry name" value="ZF_RING_2"/>
    <property type="match status" value="1"/>
</dbReference>
<dbReference type="EMBL" id="BKCJ010417555">
    <property type="protein sequence ID" value="GFA40089.1"/>
    <property type="molecule type" value="Genomic_DNA"/>
</dbReference>
<feature type="domain" description="RING-type" evidence="2">
    <location>
        <begin position="50"/>
        <end position="97"/>
    </location>
</feature>
<dbReference type="GO" id="GO:0036297">
    <property type="term" value="P:interstrand cross-link repair"/>
    <property type="evidence" value="ECO:0007669"/>
    <property type="project" value="InterPro"/>
</dbReference>
<keyword evidence="1" id="KW-0863">Zinc-finger</keyword>
<dbReference type="AlphaFoldDB" id="A0A699JJU0"/>
<organism evidence="3">
    <name type="scientific">Tanacetum cinerariifolium</name>
    <name type="common">Dalmatian daisy</name>
    <name type="synonym">Chrysanthemum cinerariifolium</name>
    <dbReference type="NCBI Taxonomy" id="118510"/>
    <lineage>
        <taxon>Eukaryota</taxon>
        <taxon>Viridiplantae</taxon>
        <taxon>Streptophyta</taxon>
        <taxon>Embryophyta</taxon>
        <taxon>Tracheophyta</taxon>
        <taxon>Spermatophyta</taxon>
        <taxon>Magnoliopsida</taxon>
        <taxon>eudicotyledons</taxon>
        <taxon>Gunneridae</taxon>
        <taxon>Pentapetalae</taxon>
        <taxon>asterids</taxon>
        <taxon>campanulids</taxon>
        <taxon>Asterales</taxon>
        <taxon>Asteraceae</taxon>
        <taxon>Asteroideae</taxon>
        <taxon>Anthemideae</taxon>
        <taxon>Anthemidinae</taxon>
        <taxon>Tanacetum</taxon>
    </lineage>
</organism>
<dbReference type="InterPro" id="IPR037381">
    <property type="entry name" value="RFWD3"/>
</dbReference>
<comment type="caution">
    <text evidence="3">The sequence shown here is derived from an EMBL/GenBank/DDBJ whole genome shotgun (WGS) entry which is preliminary data.</text>
</comment>
<dbReference type="PANTHER" id="PTHR16047:SF7">
    <property type="entry name" value="E3 UBIQUITIN-PROTEIN LIGASE RFWD3"/>
    <property type="match status" value="1"/>
</dbReference>
<dbReference type="Gene3D" id="3.30.40.10">
    <property type="entry name" value="Zinc/RING finger domain, C3HC4 (zinc finger)"/>
    <property type="match status" value="1"/>
</dbReference>
<dbReference type="InterPro" id="IPR013083">
    <property type="entry name" value="Znf_RING/FYVE/PHD"/>
</dbReference>
<dbReference type="SUPFAM" id="SSF57850">
    <property type="entry name" value="RING/U-box"/>
    <property type="match status" value="1"/>
</dbReference>
<evidence type="ECO:0000256" key="1">
    <source>
        <dbReference type="PROSITE-ProRule" id="PRU00175"/>
    </source>
</evidence>
<dbReference type="Pfam" id="PF13639">
    <property type="entry name" value="zf-RING_2"/>
    <property type="match status" value="1"/>
</dbReference>
<dbReference type="GO" id="GO:0005634">
    <property type="term" value="C:nucleus"/>
    <property type="evidence" value="ECO:0007669"/>
    <property type="project" value="InterPro"/>
</dbReference>
<dbReference type="GO" id="GO:0008270">
    <property type="term" value="F:zinc ion binding"/>
    <property type="evidence" value="ECO:0007669"/>
    <property type="project" value="UniProtKB-KW"/>
</dbReference>
<keyword evidence="1" id="KW-0479">Metal-binding</keyword>
<reference evidence="3" key="1">
    <citation type="journal article" date="2019" name="Sci. Rep.">
        <title>Draft genome of Tanacetum cinerariifolium, the natural source of mosquito coil.</title>
        <authorList>
            <person name="Yamashiro T."/>
            <person name="Shiraishi A."/>
            <person name="Satake H."/>
            <person name="Nakayama K."/>
        </authorList>
    </citation>
    <scope>NUCLEOTIDE SEQUENCE</scope>
</reference>
<gene>
    <name evidence="3" type="ORF">Tci_612061</name>
</gene>
<proteinExistence type="predicted"/>
<evidence type="ECO:0000313" key="3">
    <source>
        <dbReference type="EMBL" id="GFA40089.1"/>
    </source>
</evidence>